<dbReference type="InterPro" id="IPR050884">
    <property type="entry name" value="CNP_phosphodiesterase-III"/>
</dbReference>
<dbReference type="GO" id="GO:0004112">
    <property type="term" value="F:cyclic-nucleotide phosphodiesterase activity"/>
    <property type="evidence" value="ECO:0007669"/>
    <property type="project" value="InterPro"/>
</dbReference>
<dbReference type="Proteomes" id="UP000232638">
    <property type="component" value="Chromosome"/>
</dbReference>
<name>A0A2K8UEK8_9GAMM</name>
<evidence type="ECO:0000313" key="7">
    <source>
        <dbReference type="EMBL" id="AUB84004.1"/>
    </source>
</evidence>
<dbReference type="Pfam" id="PF00149">
    <property type="entry name" value="Metallophos"/>
    <property type="match status" value="1"/>
</dbReference>
<proteinExistence type="inferred from homology"/>
<dbReference type="InterPro" id="IPR029052">
    <property type="entry name" value="Metallo-depent_PP-like"/>
</dbReference>
<dbReference type="OrthoDB" id="9784378at2"/>
<accession>A0A2K8UEK8</accession>
<dbReference type="Gene3D" id="3.60.21.10">
    <property type="match status" value="1"/>
</dbReference>
<evidence type="ECO:0000313" key="8">
    <source>
        <dbReference type="Proteomes" id="UP000232638"/>
    </source>
</evidence>
<dbReference type="PANTHER" id="PTHR42988:SF2">
    <property type="entry name" value="CYCLIC NUCLEOTIDE PHOSPHODIESTERASE CBUA0032-RELATED"/>
    <property type="match status" value="1"/>
</dbReference>
<dbReference type="PANTHER" id="PTHR42988">
    <property type="entry name" value="PHOSPHOHYDROLASE"/>
    <property type="match status" value="1"/>
</dbReference>
<keyword evidence="8" id="KW-1185">Reference proteome</keyword>
<keyword evidence="1" id="KW-0479">Metal-binding</keyword>
<dbReference type="AlphaFoldDB" id="A0A2K8UEK8"/>
<evidence type="ECO:0000256" key="1">
    <source>
        <dbReference type="ARBA" id="ARBA00022723"/>
    </source>
</evidence>
<keyword evidence="2" id="KW-0378">Hydrolase</keyword>
<keyword evidence="3" id="KW-0408">Iron</keyword>
<reference evidence="7 8" key="1">
    <citation type="submission" date="2017-03" db="EMBL/GenBank/DDBJ databases">
        <title>Complete genome sequence of Candidatus 'Thiodictyon syntrophicum' sp. nov. strain Cad16T, a photolithoautotroph purple sulfur bacterium isolated from an alpine meromictic lake.</title>
        <authorList>
            <person name="Luedin S.M."/>
            <person name="Pothier J.F."/>
            <person name="Danza F."/>
            <person name="Storelli N."/>
            <person name="Wittwer M."/>
            <person name="Tonolla M."/>
        </authorList>
    </citation>
    <scope>NUCLEOTIDE SEQUENCE [LARGE SCALE GENOMIC DNA]</scope>
    <source>
        <strain evidence="7 8">Cad16T</strain>
    </source>
</reference>
<dbReference type="RefSeq" id="WP_100921674.1">
    <property type="nucleotide sequence ID" value="NZ_CP020370.1"/>
</dbReference>
<dbReference type="NCBIfam" id="NF008359">
    <property type="entry name" value="PRK11148.1"/>
    <property type="match status" value="1"/>
</dbReference>
<organism evidence="7 8">
    <name type="scientific">Candidatus Thiodictyon syntrophicum</name>
    <dbReference type="NCBI Taxonomy" id="1166950"/>
    <lineage>
        <taxon>Bacteria</taxon>
        <taxon>Pseudomonadati</taxon>
        <taxon>Pseudomonadota</taxon>
        <taxon>Gammaproteobacteria</taxon>
        <taxon>Chromatiales</taxon>
        <taxon>Chromatiaceae</taxon>
        <taxon>Thiodictyon</taxon>
    </lineage>
</organism>
<dbReference type="SUPFAM" id="SSF56300">
    <property type="entry name" value="Metallo-dependent phosphatases"/>
    <property type="match status" value="1"/>
</dbReference>
<dbReference type="CDD" id="cd07402">
    <property type="entry name" value="MPP_GpdQ"/>
    <property type="match status" value="1"/>
</dbReference>
<gene>
    <name evidence="7" type="ORF">THSYN_25765</name>
</gene>
<protein>
    <submittedName>
        <fullName evidence="7">3',5'-cyclic-AMP phosphodiesterase</fullName>
    </submittedName>
</protein>
<sequence>MENTAPSIPRTHHAPPRPKTDGAPASHPRALRLIQISDSHLFAHPEGRLLGLNTRRSFQAVLALALDGGTPADGLVMTGDLVQDETAEGYAYLARVLEDTGIPCFCIPGNHDRRDLMEEWLGAAAMGPIADNRIDGWNLIFLDSTLPGEDGGRLTRRQVHHMDTLLQRDPGPCLVFLHQHPLPIGSAWMDTMGVTNGAQLLAVCDRHPHLKAVICGHIHQEFSVSRGHYQILGTPSTCFQFLPASPDFALDARTPGYRELHLHPDGRLDTRVVRLAAYPEPLALDATGY</sequence>
<dbReference type="EMBL" id="CP020370">
    <property type="protein sequence ID" value="AUB84004.1"/>
    <property type="molecule type" value="Genomic_DNA"/>
</dbReference>
<feature type="domain" description="Calcineurin-like phosphoesterase" evidence="6">
    <location>
        <begin position="31"/>
        <end position="220"/>
    </location>
</feature>
<evidence type="ECO:0000259" key="6">
    <source>
        <dbReference type="Pfam" id="PF00149"/>
    </source>
</evidence>
<evidence type="ECO:0000256" key="3">
    <source>
        <dbReference type="ARBA" id="ARBA00023004"/>
    </source>
</evidence>
<dbReference type="InterPro" id="IPR004843">
    <property type="entry name" value="Calcineurin-like_PHP"/>
</dbReference>
<comment type="similarity">
    <text evidence="4">Belongs to the cyclic nucleotide phosphodiesterase class-III family.</text>
</comment>
<feature type="region of interest" description="Disordered" evidence="5">
    <location>
        <begin position="1"/>
        <end position="26"/>
    </location>
</feature>
<evidence type="ECO:0000256" key="4">
    <source>
        <dbReference type="ARBA" id="ARBA00025742"/>
    </source>
</evidence>
<evidence type="ECO:0000256" key="5">
    <source>
        <dbReference type="SAM" id="MobiDB-lite"/>
    </source>
</evidence>
<dbReference type="InterPro" id="IPR026575">
    <property type="entry name" value="GpdQ/CpdA-like"/>
</dbReference>
<dbReference type="KEGG" id="tsy:THSYN_25765"/>
<evidence type="ECO:0000256" key="2">
    <source>
        <dbReference type="ARBA" id="ARBA00022801"/>
    </source>
</evidence>
<dbReference type="GO" id="GO:0046872">
    <property type="term" value="F:metal ion binding"/>
    <property type="evidence" value="ECO:0007669"/>
    <property type="project" value="UniProtKB-KW"/>
</dbReference>